<dbReference type="InterPro" id="IPR023214">
    <property type="entry name" value="HAD_sf"/>
</dbReference>
<comment type="subcellular location">
    <subcellularLocation>
        <location evidence="1">Cytoplasm</location>
    </subcellularLocation>
</comment>
<dbReference type="InterPro" id="IPR006549">
    <property type="entry name" value="HAD-SF_hydro_IIIA"/>
</dbReference>
<dbReference type="GO" id="GO:0005975">
    <property type="term" value="P:carbohydrate metabolic process"/>
    <property type="evidence" value="ECO:0007669"/>
    <property type="project" value="InterPro"/>
</dbReference>
<evidence type="ECO:0000256" key="6">
    <source>
        <dbReference type="ARBA" id="ARBA00023277"/>
    </source>
</evidence>
<name>A0AAU7CM57_9BACT</name>
<dbReference type="InterPro" id="IPR036412">
    <property type="entry name" value="HAD-like_sf"/>
</dbReference>
<dbReference type="NCBIfam" id="TIGR01662">
    <property type="entry name" value="HAD-SF-IIIA"/>
    <property type="match status" value="1"/>
</dbReference>
<evidence type="ECO:0000256" key="4">
    <source>
        <dbReference type="ARBA" id="ARBA00022723"/>
    </source>
</evidence>
<dbReference type="AlphaFoldDB" id="A0AAU7CM57"/>
<dbReference type="GO" id="GO:0016791">
    <property type="term" value="F:phosphatase activity"/>
    <property type="evidence" value="ECO:0007669"/>
    <property type="project" value="InterPro"/>
</dbReference>
<keyword evidence="6" id="KW-0119">Carbohydrate metabolism</keyword>
<evidence type="ECO:0000256" key="3">
    <source>
        <dbReference type="ARBA" id="ARBA00022490"/>
    </source>
</evidence>
<evidence type="ECO:0000256" key="2">
    <source>
        <dbReference type="ARBA" id="ARBA00005628"/>
    </source>
</evidence>
<dbReference type="Pfam" id="PF13242">
    <property type="entry name" value="Hydrolase_like"/>
    <property type="match status" value="1"/>
</dbReference>
<organism evidence="9">
    <name type="scientific">Singulisphaera sp. Ch08</name>
    <dbReference type="NCBI Taxonomy" id="3120278"/>
    <lineage>
        <taxon>Bacteria</taxon>
        <taxon>Pseudomonadati</taxon>
        <taxon>Planctomycetota</taxon>
        <taxon>Planctomycetia</taxon>
        <taxon>Isosphaerales</taxon>
        <taxon>Isosphaeraceae</taxon>
        <taxon>Singulisphaera</taxon>
    </lineage>
</organism>
<dbReference type="GO" id="GO:0046872">
    <property type="term" value="F:metal ion binding"/>
    <property type="evidence" value="ECO:0007669"/>
    <property type="project" value="UniProtKB-KW"/>
</dbReference>
<evidence type="ECO:0000256" key="8">
    <source>
        <dbReference type="SAM" id="MobiDB-lite"/>
    </source>
</evidence>
<accession>A0AAU7CM57</accession>
<reference evidence="9" key="1">
    <citation type="submission" date="2024-05" db="EMBL/GenBank/DDBJ databases">
        <title>Planctomycetes of the genus Singulisphaera possess chitinolytic capabilities.</title>
        <authorList>
            <person name="Ivanova A."/>
        </authorList>
    </citation>
    <scope>NUCLEOTIDE SEQUENCE</scope>
    <source>
        <strain evidence="9">Ch08T</strain>
    </source>
</reference>
<dbReference type="PANTHER" id="PTHR42891:SF1">
    <property type="entry name" value="D-GLYCERO-BETA-D-MANNO-HEPTOSE-1,7-BISPHOSPHATE 7-PHOSPHATASE"/>
    <property type="match status" value="1"/>
</dbReference>
<dbReference type="NCBIfam" id="TIGR01656">
    <property type="entry name" value="Histidinol-ppas"/>
    <property type="match status" value="1"/>
</dbReference>
<keyword evidence="4" id="KW-0479">Metal-binding</keyword>
<keyword evidence="5 9" id="KW-0378">Hydrolase</keyword>
<evidence type="ECO:0000256" key="1">
    <source>
        <dbReference type="ARBA" id="ARBA00004496"/>
    </source>
</evidence>
<protein>
    <recommendedName>
        <fullName evidence="7">D,D-heptose 1,7-bisphosphate phosphatase</fullName>
    </recommendedName>
</protein>
<gene>
    <name evidence="9" type="ORF">V5E97_09195</name>
</gene>
<dbReference type="InterPro" id="IPR004446">
    <property type="entry name" value="Heptose_bisP_phosphatase"/>
</dbReference>
<dbReference type="SUPFAM" id="SSF56784">
    <property type="entry name" value="HAD-like"/>
    <property type="match status" value="1"/>
</dbReference>
<evidence type="ECO:0000256" key="7">
    <source>
        <dbReference type="ARBA" id="ARBA00031828"/>
    </source>
</evidence>
<dbReference type="CDD" id="cd07503">
    <property type="entry name" value="HAD_HisB-N"/>
    <property type="match status" value="1"/>
</dbReference>
<dbReference type="InterPro" id="IPR006543">
    <property type="entry name" value="Histidinol-phos"/>
</dbReference>
<evidence type="ECO:0000313" key="9">
    <source>
        <dbReference type="EMBL" id="XBH06192.1"/>
    </source>
</evidence>
<dbReference type="RefSeq" id="WP_406699042.1">
    <property type="nucleotide sequence ID" value="NZ_CP155447.1"/>
</dbReference>
<proteinExistence type="inferred from homology"/>
<keyword evidence="3" id="KW-0963">Cytoplasm</keyword>
<dbReference type="PANTHER" id="PTHR42891">
    <property type="entry name" value="D-GLYCERO-BETA-D-MANNO-HEPTOSE-1,7-BISPHOSPHATE 7-PHOSPHATASE"/>
    <property type="match status" value="1"/>
</dbReference>
<dbReference type="EMBL" id="CP155447">
    <property type="protein sequence ID" value="XBH06192.1"/>
    <property type="molecule type" value="Genomic_DNA"/>
</dbReference>
<evidence type="ECO:0000256" key="5">
    <source>
        <dbReference type="ARBA" id="ARBA00022801"/>
    </source>
</evidence>
<comment type="similarity">
    <text evidence="2">Belongs to the GmhB family.</text>
</comment>
<dbReference type="Gene3D" id="3.40.50.1000">
    <property type="entry name" value="HAD superfamily/HAD-like"/>
    <property type="match status" value="1"/>
</dbReference>
<dbReference type="GO" id="GO:0005737">
    <property type="term" value="C:cytoplasm"/>
    <property type="evidence" value="ECO:0007669"/>
    <property type="project" value="UniProtKB-SubCell"/>
</dbReference>
<sequence length="233" mass="24351">MTGEQAPKAQQNIPASQGAVRFERPTVPGGKPAVFLDRDGTIIEHVHYLSDVLKVRLLPGAAEAIGRLRAAGFACVVVTNQSAIGRGMITEGQLDLIHDEMNRQLAAAGTAVDAIEFCPETPGSDDRSLIEHIDRKPGPGMLFRATAALGLDLDASWMIGDMLSDILAGVNAGCRGSILVQTGKGLDEAEKETANAYHVTADLPAAADLILGFDAMSPSATSDNPAARPLSPS</sequence>
<feature type="region of interest" description="Disordered" evidence="8">
    <location>
        <begin position="1"/>
        <end position="24"/>
    </location>
</feature>